<comment type="subcellular location">
    <subcellularLocation>
        <location evidence="2">Membrane</location>
        <topology evidence="2">Multi-pass membrane protein</topology>
    </subcellularLocation>
</comment>
<feature type="transmembrane region" description="Helical" evidence="11">
    <location>
        <begin position="424"/>
        <end position="442"/>
    </location>
</feature>
<sequence length="449" mass="49681">MISLLFYFILALVLLITIHEFGHFIVARSLGVKVLRFSFGFGKVLARWHDKRGTEFAWSLFPLGGYVKMLDESEGEVDPSERHLAFNTQPVWARMAIVLAGPVFNFIFAFFALWFALMIGIKSLAPIVERVESGSVAAQAGMKAQEEIIAFNDKKITSWHDFQYALMPLLGTYEPTSIKVKSLTDNRTATLWLPLAKWQIDPQNPDILKSLGITPFIPSIPPFVGEVLKNTPAQKLGLQLNDKILSINNIEVTDWLQLVNYVKANPDTTITLKIYRQGKIQLLKGKTGVVQKDGVAQGFLGVQSQKVNWPPNLLREHREHVWQAANSALAQTISLTGATFKLIGRLITGDLPIQTISGPVGIAQGAGESGRSGLPYYLYFLALVSISLGVLNILPIPMLDGGHLLYYVIEIVRRKPLSEPVKSAGVYLGLVLLFALMVIGFTNDLSRLG</sequence>
<dbReference type="GO" id="GO:0004222">
    <property type="term" value="F:metalloendopeptidase activity"/>
    <property type="evidence" value="ECO:0007669"/>
    <property type="project" value="InterPro"/>
</dbReference>
<dbReference type="Pfam" id="PF02163">
    <property type="entry name" value="Peptidase_M50"/>
    <property type="match status" value="1"/>
</dbReference>
<feature type="domain" description="PDZ" evidence="12">
    <location>
        <begin position="115"/>
        <end position="184"/>
    </location>
</feature>
<dbReference type="InterPro" id="IPR008915">
    <property type="entry name" value="Peptidase_M50"/>
</dbReference>
<dbReference type="CDD" id="cd06163">
    <property type="entry name" value="S2P-M50_PDZ_RseP-like"/>
    <property type="match status" value="1"/>
</dbReference>
<evidence type="ECO:0000256" key="6">
    <source>
        <dbReference type="ARBA" id="ARBA00022801"/>
    </source>
</evidence>
<keyword evidence="6 11" id="KW-0378">Hydrolase</keyword>
<keyword evidence="4 13" id="KW-0645">Protease</keyword>
<dbReference type="Pfam" id="PF17820">
    <property type="entry name" value="PDZ_6"/>
    <property type="match status" value="1"/>
</dbReference>
<dbReference type="InterPro" id="IPR036034">
    <property type="entry name" value="PDZ_sf"/>
</dbReference>
<dbReference type="SUPFAM" id="SSF50156">
    <property type="entry name" value="PDZ domain-like"/>
    <property type="match status" value="2"/>
</dbReference>
<dbReference type="RefSeq" id="WP_058462190.1">
    <property type="nucleotide sequence ID" value="NZ_CAAAHS010000007.1"/>
</dbReference>
<dbReference type="EMBL" id="LNKA01000001">
    <property type="protein sequence ID" value="KTC66519.1"/>
    <property type="molecule type" value="Genomic_DNA"/>
</dbReference>
<dbReference type="EC" id="3.4.24.-" evidence="11"/>
<keyword evidence="7 11" id="KW-0862">Zinc</keyword>
<evidence type="ECO:0000313" key="13">
    <source>
        <dbReference type="EMBL" id="KTC66519.1"/>
    </source>
</evidence>
<reference evidence="13 14" key="1">
    <citation type="submission" date="2015-11" db="EMBL/GenBank/DDBJ databases">
        <title>Identification of large and diverse effector repertoires of 38 Legionella species.</title>
        <authorList>
            <person name="Burstein D."/>
            <person name="Amaro F."/>
            <person name="Zusman T."/>
            <person name="Lifshitz Z."/>
            <person name="Cohen O."/>
            <person name="Gilbert J.A."/>
            <person name="Pupko T."/>
            <person name="Shuman H.A."/>
            <person name="Segal G."/>
        </authorList>
    </citation>
    <scope>NUCLEOTIDE SEQUENCE [LARGE SCALE GENOMIC DNA]</scope>
    <source>
        <strain evidence="13 14">1762-AUS-E</strain>
    </source>
</reference>
<dbReference type="Gene3D" id="2.30.42.10">
    <property type="match status" value="2"/>
</dbReference>
<comment type="similarity">
    <text evidence="3 11">Belongs to the peptidase M50B family.</text>
</comment>
<dbReference type="PANTHER" id="PTHR42837:SF2">
    <property type="entry name" value="MEMBRANE METALLOPROTEASE ARASP2, CHLOROPLASTIC-RELATED"/>
    <property type="match status" value="1"/>
</dbReference>
<dbReference type="Proteomes" id="UP000054859">
    <property type="component" value="Unassembled WGS sequence"/>
</dbReference>
<dbReference type="InterPro" id="IPR001478">
    <property type="entry name" value="PDZ"/>
</dbReference>
<dbReference type="GO" id="GO:0046872">
    <property type="term" value="F:metal ion binding"/>
    <property type="evidence" value="ECO:0007669"/>
    <property type="project" value="UniProtKB-KW"/>
</dbReference>
<evidence type="ECO:0000256" key="5">
    <source>
        <dbReference type="ARBA" id="ARBA00022692"/>
    </source>
</evidence>
<dbReference type="GO" id="GO:0006508">
    <property type="term" value="P:proteolysis"/>
    <property type="evidence" value="ECO:0007669"/>
    <property type="project" value="UniProtKB-KW"/>
</dbReference>
<proteinExistence type="inferred from homology"/>
<comment type="cofactor">
    <cofactor evidence="1 11">
        <name>Zn(2+)</name>
        <dbReference type="ChEBI" id="CHEBI:29105"/>
    </cofactor>
</comment>
<keyword evidence="11" id="KW-0479">Metal-binding</keyword>
<keyword evidence="8 11" id="KW-1133">Transmembrane helix</keyword>
<evidence type="ECO:0000256" key="11">
    <source>
        <dbReference type="RuleBase" id="RU362031"/>
    </source>
</evidence>
<gene>
    <name evidence="13" type="primary">ecfE</name>
    <name evidence="13" type="ORF">Lade_1177</name>
</gene>
<evidence type="ECO:0000256" key="9">
    <source>
        <dbReference type="ARBA" id="ARBA00023049"/>
    </source>
</evidence>
<dbReference type="InterPro" id="IPR004387">
    <property type="entry name" value="Pept_M50_Zn"/>
</dbReference>
<evidence type="ECO:0000256" key="1">
    <source>
        <dbReference type="ARBA" id="ARBA00001947"/>
    </source>
</evidence>
<dbReference type="GO" id="GO:0016020">
    <property type="term" value="C:membrane"/>
    <property type="evidence" value="ECO:0007669"/>
    <property type="project" value="UniProtKB-SubCell"/>
</dbReference>
<keyword evidence="10 11" id="KW-0472">Membrane</keyword>
<keyword evidence="14" id="KW-1185">Reference proteome</keyword>
<evidence type="ECO:0000313" key="14">
    <source>
        <dbReference type="Proteomes" id="UP000054859"/>
    </source>
</evidence>
<dbReference type="OrthoDB" id="9782003at2"/>
<dbReference type="PANTHER" id="PTHR42837">
    <property type="entry name" value="REGULATOR OF SIGMA-E PROTEASE RSEP"/>
    <property type="match status" value="1"/>
</dbReference>
<feature type="transmembrane region" description="Helical" evidence="11">
    <location>
        <begin position="91"/>
        <end position="117"/>
    </location>
</feature>
<dbReference type="InterPro" id="IPR041489">
    <property type="entry name" value="PDZ_6"/>
</dbReference>
<evidence type="ECO:0000259" key="12">
    <source>
        <dbReference type="SMART" id="SM00228"/>
    </source>
</evidence>
<evidence type="ECO:0000256" key="4">
    <source>
        <dbReference type="ARBA" id="ARBA00022670"/>
    </source>
</evidence>
<dbReference type="AlphaFoldDB" id="A0A0W0R636"/>
<keyword evidence="9 11" id="KW-0482">Metalloprotease</keyword>
<dbReference type="STRING" id="45056.Lade_1177"/>
<dbReference type="CDD" id="cd23081">
    <property type="entry name" value="cpPDZ_EcRseP-like"/>
    <property type="match status" value="1"/>
</dbReference>
<comment type="caution">
    <text evidence="13">The sequence shown here is derived from an EMBL/GenBank/DDBJ whole genome shotgun (WGS) entry which is preliminary data.</text>
</comment>
<accession>A0A0W0R636</accession>
<evidence type="ECO:0000256" key="7">
    <source>
        <dbReference type="ARBA" id="ARBA00022833"/>
    </source>
</evidence>
<dbReference type="NCBIfam" id="TIGR00054">
    <property type="entry name" value="RIP metalloprotease RseP"/>
    <property type="match status" value="1"/>
</dbReference>
<name>A0A0W0R636_9GAMM</name>
<organism evidence="13 14">
    <name type="scientific">Legionella adelaidensis</name>
    <dbReference type="NCBI Taxonomy" id="45056"/>
    <lineage>
        <taxon>Bacteria</taxon>
        <taxon>Pseudomonadati</taxon>
        <taxon>Pseudomonadota</taxon>
        <taxon>Gammaproteobacteria</taxon>
        <taxon>Legionellales</taxon>
        <taxon>Legionellaceae</taxon>
        <taxon>Legionella</taxon>
    </lineage>
</organism>
<evidence type="ECO:0000256" key="2">
    <source>
        <dbReference type="ARBA" id="ARBA00004141"/>
    </source>
</evidence>
<evidence type="ECO:0000256" key="8">
    <source>
        <dbReference type="ARBA" id="ARBA00022989"/>
    </source>
</evidence>
<dbReference type="PATRIC" id="fig|45056.6.peg.1219"/>
<dbReference type="SMART" id="SM00228">
    <property type="entry name" value="PDZ"/>
    <property type="match status" value="2"/>
</dbReference>
<evidence type="ECO:0000256" key="10">
    <source>
        <dbReference type="ARBA" id="ARBA00023136"/>
    </source>
</evidence>
<feature type="domain" description="PDZ" evidence="12">
    <location>
        <begin position="209"/>
        <end position="278"/>
    </location>
</feature>
<evidence type="ECO:0000256" key="3">
    <source>
        <dbReference type="ARBA" id="ARBA00007931"/>
    </source>
</evidence>
<keyword evidence="5 11" id="KW-0812">Transmembrane</keyword>
<protein>
    <recommendedName>
        <fullName evidence="11">Zinc metalloprotease</fullName>
        <ecNumber evidence="11">3.4.24.-</ecNumber>
    </recommendedName>
</protein>
<feature type="transmembrane region" description="Helical" evidence="11">
    <location>
        <begin position="376"/>
        <end position="396"/>
    </location>
</feature>